<feature type="transmembrane region" description="Helical" evidence="2">
    <location>
        <begin position="200"/>
        <end position="217"/>
    </location>
</feature>
<dbReference type="AlphaFoldDB" id="A0A1G4YMB0"/>
<dbReference type="Pfam" id="PF04536">
    <property type="entry name" value="TPM_phosphatase"/>
    <property type="match status" value="1"/>
</dbReference>
<feature type="compositionally biased region" description="Gly residues" evidence="1">
    <location>
        <begin position="297"/>
        <end position="312"/>
    </location>
</feature>
<comment type="caution">
    <text evidence="5">The sequence shown here is derived from an EMBL/GenBank/DDBJ whole genome shotgun (WGS) entry which is preliminary data.</text>
</comment>
<reference evidence="5 6" key="1">
    <citation type="submission" date="2016-10" db="EMBL/GenBank/DDBJ databases">
        <authorList>
            <person name="Varghese N."/>
            <person name="Submissions S."/>
        </authorList>
    </citation>
    <scope>NUCLEOTIDE SEQUENCE [LARGE SCALE GENOMIC DNA]</scope>
    <source>
        <strain evidence="5 6">CGMCC 1.12102</strain>
    </source>
</reference>
<feature type="domain" description="TPM" evidence="4">
    <location>
        <begin position="29"/>
        <end position="152"/>
    </location>
</feature>
<protein>
    <recommendedName>
        <fullName evidence="4">TPM domain-containing protein</fullName>
    </recommendedName>
</protein>
<dbReference type="PANTHER" id="PTHR30373">
    <property type="entry name" value="UPF0603 PROTEIN YGCG"/>
    <property type="match status" value="1"/>
</dbReference>
<dbReference type="Proteomes" id="UP000183569">
    <property type="component" value="Unassembled WGS sequence"/>
</dbReference>
<feature type="transmembrane region" description="Helical" evidence="2">
    <location>
        <begin position="223"/>
        <end position="249"/>
    </location>
</feature>
<evidence type="ECO:0000313" key="6">
    <source>
        <dbReference type="Proteomes" id="UP000183569"/>
    </source>
</evidence>
<dbReference type="PANTHER" id="PTHR30373:SF2">
    <property type="entry name" value="UPF0603 PROTEIN YGCG"/>
    <property type="match status" value="1"/>
</dbReference>
<dbReference type="RefSeq" id="WP_017458751.1">
    <property type="nucleotide sequence ID" value="NZ_FMUI01000009.1"/>
</dbReference>
<feature type="compositionally biased region" description="Low complexity" evidence="1">
    <location>
        <begin position="284"/>
        <end position="296"/>
    </location>
</feature>
<evidence type="ECO:0000259" key="4">
    <source>
        <dbReference type="Pfam" id="PF04536"/>
    </source>
</evidence>
<dbReference type="Gene3D" id="3.10.310.50">
    <property type="match status" value="1"/>
</dbReference>
<evidence type="ECO:0000256" key="2">
    <source>
        <dbReference type="SAM" id="Phobius"/>
    </source>
</evidence>
<evidence type="ECO:0000313" key="5">
    <source>
        <dbReference type="EMBL" id="SCX54494.1"/>
    </source>
</evidence>
<feature type="region of interest" description="Disordered" evidence="1">
    <location>
        <begin position="267"/>
        <end position="312"/>
    </location>
</feature>
<feature type="transmembrane region" description="Helical" evidence="2">
    <location>
        <begin position="171"/>
        <end position="193"/>
    </location>
</feature>
<keyword evidence="2" id="KW-0472">Membrane</keyword>
<dbReference type="GeneID" id="23845438"/>
<proteinExistence type="predicted"/>
<keyword evidence="2" id="KW-1133">Transmembrane helix</keyword>
<keyword evidence="2" id="KW-0812">Transmembrane</keyword>
<dbReference type="InterPro" id="IPR007621">
    <property type="entry name" value="TPM_dom"/>
</dbReference>
<sequence length="312" mass="34053">MARILALLLVLSFTLPALAVPVPPMNGVVNDPENQLSLWQRKALIQQVSDLNARTGTQTALLLIPTTNGETIEHFANEVFNRWQLGDARRNDGVLVLVAWQDRKVRIEVGSGLEDMLTNALAKQIIDEYMIPAFRQNDLNTGIVRGVEGISTVLASQPLPKAQPPSFFQQMAAWFSLWKSLIVLAVVIIALTIKGKIRTLAGLFFIACPLAVILFAYSEQNPLLLPFTIFCAAVPAFILLMMLCVWLLYPQRLTAVGRQKYRESRQLNYSRGGEASTDTTHYTSSESSGHSSSDSSSGGGGSSDGSGSSGNW</sequence>
<gene>
    <name evidence="5" type="ORF">SAMN02927897_02985</name>
</gene>
<dbReference type="EMBL" id="FMUI01000009">
    <property type="protein sequence ID" value="SCX54494.1"/>
    <property type="molecule type" value="Genomic_DNA"/>
</dbReference>
<organism evidence="5 6">
    <name type="scientific">Kosakonia sacchari</name>
    <dbReference type="NCBI Taxonomy" id="1158459"/>
    <lineage>
        <taxon>Bacteria</taxon>
        <taxon>Pseudomonadati</taxon>
        <taxon>Pseudomonadota</taxon>
        <taxon>Gammaproteobacteria</taxon>
        <taxon>Enterobacterales</taxon>
        <taxon>Enterobacteriaceae</taxon>
        <taxon>Kosakonia</taxon>
    </lineage>
</organism>
<name>A0A1G4YMB0_9ENTR</name>
<evidence type="ECO:0000256" key="3">
    <source>
        <dbReference type="SAM" id="SignalP"/>
    </source>
</evidence>
<feature type="chain" id="PRO_5032821447" description="TPM domain-containing protein" evidence="3">
    <location>
        <begin position="20"/>
        <end position="312"/>
    </location>
</feature>
<keyword evidence="3" id="KW-0732">Signal</keyword>
<evidence type="ECO:0000256" key="1">
    <source>
        <dbReference type="SAM" id="MobiDB-lite"/>
    </source>
</evidence>
<accession>A0A1G4YMB0</accession>
<feature type="signal peptide" evidence="3">
    <location>
        <begin position="1"/>
        <end position="19"/>
    </location>
</feature>